<dbReference type="Proteomes" id="UP000199101">
    <property type="component" value="Unassembled WGS sequence"/>
</dbReference>
<dbReference type="SUPFAM" id="SSF101904">
    <property type="entry name" value="GyrA/ParC C-terminal domain-like"/>
    <property type="match status" value="1"/>
</dbReference>
<proteinExistence type="inferred from homology"/>
<comment type="catalytic activity">
    <reaction evidence="1 7 8">
        <text>ATP-dependent breakage, passage and rejoining of double-stranded DNA.</text>
        <dbReference type="EC" id="5.6.2.2"/>
    </reaction>
</comment>
<comment type="similarity">
    <text evidence="7">Belongs to the type II topoisomerase GyrA/ParC subunit family. ParC type 1 subfamily.</text>
</comment>
<dbReference type="InterPro" id="IPR006691">
    <property type="entry name" value="GyrA/parC_rep"/>
</dbReference>
<evidence type="ECO:0000259" key="9">
    <source>
        <dbReference type="PROSITE" id="PS52040"/>
    </source>
</evidence>
<dbReference type="GO" id="GO:0006265">
    <property type="term" value="P:DNA topological change"/>
    <property type="evidence" value="ECO:0007669"/>
    <property type="project" value="UniProtKB-UniRule"/>
</dbReference>
<comment type="function">
    <text evidence="7">Topoisomerase IV is essential for chromosome segregation. It relaxes supercoiled DNA. Performs the decatenation events required during the replication of a circular DNA molecule.</text>
</comment>
<name>A0A1C3V492_9HYPH</name>
<protein>
    <recommendedName>
        <fullName evidence="7">DNA topoisomerase 4 subunit A</fullName>
        <ecNumber evidence="7">5.6.2.2</ecNumber>
    </recommendedName>
    <alternativeName>
        <fullName evidence="7">Topoisomerase IV subunit A</fullName>
    </alternativeName>
</protein>
<sequence>MGKNLTPPPSDGDDNILPVDLKAALEERYLAYALSTITQRALPDVRDGLKPVHRRIVYAMSEMGLRPNAAFRKCAKIVGEVMGNYHPHGDQSIYDALARLAQDFSQRYTLVNGQGNFGNIDGDSPAAMRYTESKMTAVSELLLEGIDQDAVDFRDTYDESNSEPIVLPGAFPNLLANGSSGIAVGMATSIPPHNAHELCDAALHLIKDRDATVEKLVELYIPGPDFPTGGIIIDDRQSIIESYKTGRGGFRVRSKWEIEDLGRGGYQIVVTEIPFQVQKSRLIEKIAELLLARKLPLLEDIRDESAEDIRVVLVPKSRTVDATILMESMFKLTELESRFPLNMNVLSMGRIPRVMALNEVLKEWLDHRREVLLRRSRFRLAAIEKRLEILGGLLVAYLNIDEVIAIIREEDEPKPVMMERFGLTDNQVEAILNMRLRSLRKLEEFEIRKEFDGLTKEKADIEALLASDEKQWQTVAWEIGEVKKKFAKATEIGRRRTQFAEAPEADDAAIQQAMIEKEPITVVVSEKGWIRALKGHISDTSSLTFKEGDGLKVAFPAQTTDKILIITTGGKAYTLGGDKLPGGRGHGEPLRIMIDMENDQDVLTAFVHDPQRKQMIASTAGNGFIVAEAELVANTRKGKQIMNVSYPDETKLLVPISGDHVAVVGENRKMVIFPLAQVPEMSRGKGVRLQRYKDGGIADIRCFLIAEGLTWEDSAGRTFTKTKDELVEWLGDRAGAGRAVPKGFPRSGRFSG</sequence>
<dbReference type="GO" id="GO:0019897">
    <property type="term" value="C:extrinsic component of plasma membrane"/>
    <property type="evidence" value="ECO:0007669"/>
    <property type="project" value="UniProtKB-UniRule"/>
</dbReference>
<dbReference type="OrthoDB" id="9806486at2"/>
<evidence type="ECO:0000256" key="6">
    <source>
        <dbReference type="ARBA" id="ARBA00023235"/>
    </source>
</evidence>
<dbReference type="InterPro" id="IPR013757">
    <property type="entry name" value="Topo_IIA_A_a_sf"/>
</dbReference>
<dbReference type="SMART" id="SM00434">
    <property type="entry name" value="TOP4c"/>
    <property type="match status" value="1"/>
</dbReference>
<accession>A0A1C3V492</accession>
<dbReference type="Gene3D" id="3.30.1360.40">
    <property type="match status" value="1"/>
</dbReference>
<gene>
    <name evidence="7" type="primary">parC</name>
    <name evidence="10" type="ORF">GA0061103_3189</name>
</gene>
<dbReference type="GO" id="GO:0003677">
    <property type="term" value="F:DNA binding"/>
    <property type="evidence" value="ECO:0007669"/>
    <property type="project" value="UniProtKB-UniRule"/>
</dbReference>
<reference evidence="11" key="1">
    <citation type="submission" date="2016-08" db="EMBL/GenBank/DDBJ databases">
        <authorList>
            <person name="Varghese N."/>
            <person name="Submissions Spin"/>
        </authorList>
    </citation>
    <scope>NUCLEOTIDE SEQUENCE [LARGE SCALE GENOMIC DNA]</scope>
    <source>
        <strain evidence="11">HAMBI 2975</strain>
    </source>
</reference>
<keyword evidence="6 7" id="KW-0413">Isomerase</keyword>
<evidence type="ECO:0000256" key="5">
    <source>
        <dbReference type="ARBA" id="ARBA00023136"/>
    </source>
</evidence>
<dbReference type="Gene3D" id="1.10.268.10">
    <property type="entry name" value="Topoisomerase, domain 3"/>
    <property type="match status" value="1"/>
</dbReference>
<keyword evidence="2 7" id="KW-1003">Cell membrane</keyword>
<dbReference type="NCBIfam" id="NF004044">
    <property type="entry name" value="PRK05561.1"/>
    <property type="match status" value="1"/>
</dbReference>
<dbReference type="EMBL" id="FMAG01000002">
    <property type="protein sequence ID" value="SCB22464.1"/>
    <property type="molecule type" value="Genomic_DNA"/>
</dbReference>
<dbReference type="NCBIfam" id="TIGR01062">
    <property type="entry name" value="parC_Gneg"/>
    <property type="match status" value="1"/>
</dbReference>
<feature type="site" description="Transition state stabilizer" evidence="7">
    <location>
        <position position="129"/>
    </location>
</feature>
<dbReference type="GO" id="GO:0005737">
    <property type="term" value="C:cytoplasm"/>
    <property type="evidence" value="ECO:0007669"/>
    <property type="project" value="TreeGrafter"/>
</dbReference>
<dbReference type="InterPro" id="IPR013760">
    <property type="entry name" value="Topo_IIA-like_dom_sf"/>
</dbReference>
<dbReference type="HAMAP" id="MF_00936">
    <property type="entry name" value="ParC_type1"/>
    <property type="match status" value="1"/>
</dbReference>
<evidence type="ECO:0000256" key="8">
    <source>
        <dbReference type="PROSITE-ProRule" id="PRU01384"/>
    </source>
</evidence>
<dbReference type="InterPro" id="IPR005742">
    <property type="entry name" value="TopoIV_A_Gneg"/>
</dbReference>
<keyword evidence="3 7" id="KW-0799">Topoisomerase</keyword>
<dbReference type="Pfam" id="PF03989">
    <property type="entry name" value="DNA_gyraseA_C"/>
    <property type="match status" value="3"/>
</dbReference>
<organism evidence="10 11">
    <name type="scientific">Rhizobium multihospitium</name>
    <dbReference type="NCBI Taxonomy" id="410764"/>
    <lineage>
        <taxon>Bacteria</taxon>
        <taxon>Pseudomonadati</taxon>
        <taxon>Pseudomonadota</taxon>
        <taxon>Alphaproteobacteria</taxon>
        <taxon>Hyphomicrobiales</taxon>
        <taxon>Rhizobiaceae</taxon>
        <taxon>Rhizobium/Agrobacterium group</taxon>
        <taxon>Rhizobium</taxon>
    </lineage>
</organism>
<keyword evidence="11" id="KW-1185">Reference proteome</keyword>
<evidence type="ECO:0000256" key="4">
    <source>
        <dbReference type="ARBA" id="ARBA00023125"/>
    </source>
</evidence>
<evidence type="ECO:0000256" key="7">
    <source>
        <dbReference type="HAMAP-Rule" id="MF_00936"/>
    </source>
</evidence>
<keyword evidence="5 7" id="KW-0472">Membrane</keyword>
<evidence type="ECO:0000256" key="3">
    <source>
        <dbReference type="ARBA" id="ARBA00023029"/>
    </source>
</evidence>
<dbReference type="CDD" id="cd00187">
    <property type="entry name" value="TOP4c"/>
    <property type="match status" value="1"/>
</dbReference>
<dbReference type="FunFam" id="1.10.268.10:FF:000001">
    <property type="entry name" value="DNA gyrase subunit A"/>
    <property type="match status" value="1"/>
</dbReference>
<evidence type="ECO:0000313" key="10">
    <source>
        <dbReference type="EMBL" id="SCB22464.1"/>
    </source>
</evidence>
<feature type="site" description="Interaction with DNA" evidence="7">
    <location>
        <position position="86"/>
    </location>
</feature>
<dbReference type="InterPro" id="IPR050220">
    <property type="entry name" value="Type_II_DNA_Topoisomerases"/>
</dbReference>
<comment type="subcellular location">
    <subcellularLocation>
        <location evidence="7">Cell membrane</location>
        <topology evidence="7">Peripheral membrane protein</topology>
    </subcellularLocation>
</comment>
<feature type="active site" description="O-(5'-phospho-DNA)-tyrosine intermediate" evidence="7 8">
    <location>
        <position position="130"/>
    </location>
</feature>
<dbReference type="GO" id="GO:0009330">
    <property type="term" value="C:DNA topoisomerase type II (double strand cut, ATP-hydrolyzing) complex"/>
    <property type="evidence" value="ECO:0007669"/>
    <property type="project" value="UniProtKB-ARBA"/>
</dbReference>
<dbReference type="EC" id="5.6.2.2" evidence="7"/>
<feature type="domain" description="Topo IIA-type catalytic" evidence="9">
    <location>
        <begin position="42"/>
        <end position="508"/>
    </location>
</feature>
<dbReference type="SUPFAM" id="SSF56719">
    <property type="entry name" value="Type II DNA topoisomerase"/>
    <property type="match status" value="1"/>
</dbReference>
<feature type="site" description="Interaction with DNA" evidence="7">
    <location>
        <position position="50"/>
    </location>
</feature>
<dbReference type="InterPro" id="IPR002205">
    <property type="entry name" value="Topo_IIA_dom_A"/>
</dbReference>
<dbReference type="GO" id="GO:0007059">
    <property type="term" value="P:chromosome segregation"/>
    <property type="evidence" value="ECO:0007669"/>
    <property type="project" value="UniProtKB-UniRule"/>
</dbReference>
<dbReference type="PANTHER" id="PTHR43493">
    <property type="entry name" value="DNA GYRASE/TOPOISOMERASE SUBUNIT A"/>
    <property type="match status" value="1"/>
</dbReference>
<dbReference type="STRING" id="410764.GA0061103_3189"/>
<dbReference type="Pfam" id="PF00521">
    <property type="entry name" value="DNA_topoisoIV"/>
    <property type="match status" value="1"/>
</dbReference>
<comment type="subunit">
    <text evidence="7">Heterotetramer composed of ParC and ParE.</text>
</comment>
<dbReference type="Gene3D" id="3.90.199.10">
    <property type="entry name" value="Topoisomerase II, domain 5"/>
    <property type="match status" value="1"/>
</dbReference>
<evidence type="ECO:0000313" key="11">
    <source>
        <dbReference type="Proteomes" id="UP000199101"/>
    </source>
</evidence>
<dbReference type="GO" id="GO:0005524">
    <property type="term" value="F:ATP binding"/>
    <property type="evidence" value="ECO:0007669"/>
    <property type="project" value="InterPro"/>
</dbReference>
<dbReference type="Gene3D" id="2.120.10.90">
    <property type="entry name" value="DNA gyrase/topoisomerase IV, subunit A, C-terminal"/>
    <property type="match status" value="1"/>
</dbReference>
<dbReference type="GO" id="GO:0003918">
    <property type="term" value="F:DNA topoisomerase type II (double strand cut, ATP-hydrolyzing) activity"/>
    <property type="evidence" value="ECO:0007669"/>
    <property type="project" value="UniProtKB-UniRule"/>
</dbReference>
<evidence type="ECO:0000256" key="1">
    <source>
        <dbReference type="ARBA" id="ARBA00000185"/>
    </source>
</evidence>
<dbReference type="InterPro" id="IPR035516">
    <property type="entry name" value="Gyrase/topoIV_suA_C"/>
</dbReference>
<dbReference type="GO" id="GO:0005694">
    <property type="term" value="C:chromosome"/>
    <property type="evidence" value="ECO:0007669"/>
    <property type="project" value="InterPro"/>
</dbReference>
<evidence type="ECO:0000256" key="2">
    <source>
        <dbReference type="ARBA" id="ARBA00022475"/>
    </source>
</evidence>
<dbReference type="PANTHER" id="PTHR43493:SF1">
    <property type="entry name" value="DNA TOPOISOMERASE 4 SUBUNIT A"/>
    <property type="match status" value="1"/>
</dbReference>
<dbReference type="AlphaFoldDB" id="A0A1C3V492"/>
<dbReference type="InterPro" id="IPR013758">
    <property type="entry name" value="Topo_IIA_A/C_ab"/>
</dbReference>
<feature type="site" description="Interaction with DNA" evidence="7">
    <location>
        <position position="88"/>
    </location>
</feature>
<dbReference type="PROSITE" id="PS52040">
    <property type="entry name" value="TOPO_IIA"/>
    <property type="match status" value="1"/>
</dbReference>
<dbReference type="RefSeq" id="WP_092710697.1">
    <property type="nucleotide sequence ID" value="NZ_FMAG01000002.1"/>
</dbReference>
<keyword evidence="4 7" id="KW-0238">DNA-binding</keyword>